<protein>
    <submittedName>
        <fullName evidence="3">FHA domain-containing protein</fullName>
    </submittedName>
</protein>
<dbReference type="SMART" id="SM00240">
    <property type="entry name" value="FHA"/>
    <property type="match status" value="1"/>
</dbReference>
<organism evidence="3 4">
    <name type="scientific">Lentzea kristufekii</name>
    <dbReference type="NCBI Taxonomy" id="3095430"/>
    <lineage>
        <taxon>Bacteria</taxon>
        <taxon>Bacillati</taxon>
        <taxon>Actinomycetota</taxon>
        <taxon>Actinomycetes</taxon>
        <taxon>Pseudonocardiales</taxon>
        <taxon>Pseudonocardiaceae</taxon>
        <taxon>Lentzea</taxon>
    </lineage>
</organism>
<reference evidence="3 4" key="2">
    <citation type="submission" date="2023-11" db="EMBL/GenBank/DDBJ databases">
        <authorList>
            <person name="Lara A.C."/>
            <person name="Chronakova A."/>
        </authorList>
    </citation>
    <scope>NUCLEOTIDE SEQUENCE [LARGE SCALE GENOMIC DNA]</scope>
    <source>
        <strain evidence="3 4">BCCO 10_0798</strain>
    </source>
</reference>
<dbReference type="EMBL" id="JAXAVV010000004">
    <property type="protein sequence ID" value="MDX8049713.1"/>
    <property type="molecule type" value="Genomic_DNA"/>
</dbReference>
<reference evidence="3 4" key="1">
    <citation type="submission" date="2023-11" db="EMBL/GenBank/DDBJ databases">
        <title>Lentzea sokolovensis, sp. nov., Lentzea kristufkii, sp. nov., and Lentzea miocenensis, sp. nov., rare actinobacteria from Sokolov Coal Basin, Miocene lacustrine sediment, Czech Republic.</title>
        <authorList>
            <person name="Lara A."/>
            <person name="Kotroba L."/>
            <person name="Nouioui I."/>
            <person name="Neumann-Schaal M."/>
            <person name="Mast Y."/>
            <person name="Chronakova A."/>
        </authorList>
    </citation>
    <scope>NUCLEOTIDE SEQUENCE [LARGE SCALE GENOMIC DNA]</scope>
    <source>
        <strain evidence="3 4">BCCO 10_0798</strain>
    </source>
</reference>
<dbReference type="InterPro" id="IPR008984">
    <property type="entry name" value="SMAD_FHA_dom_sf"/>
</dbReference>
<comment type="caution">
    <text evidence="3">The sequence shown here is derived from an EMBL/GenBank/DDBJ whole genome shotgun (WGS) entry which is preliminary data.</text>
</comment>
<evidence type="ECO:0000256" key="1">
    <source>
        <dbReference type="ARBA" id="ARBA00022553"/>
    </source>
</evidence>
<dbReference type="CDD" id="cd00060">
    <property type="entry name" value="FHA"/>
    <property type="match status" value="1"/>
</dbReference>
<gene>
    <name evidence="3" type="ORF">SK571_10010</name>
</gene>
<dbReference type="InterPro" id="IPR000253">
    <property type="entry name" value="FHA_dom"/>
</dbReference>
<dbReference type="Pfam" id="PF00498">
    <property type="entry name" value="FHA"/>
    <property type="match status" value="1"/>
</dbReference>
<dbReference type="RefSeq" id="WP_319983743.1">
    <property type="nucleotide sequence ID" value="NZ_JAXAVV010000004.1"/>
</dbReference>
<feature type="domain" description="FHA" evidence="2">
    <location>
        <begin position="72"/>
        <end position="125"/>
    </location>
</feature>
<name>A0ABU4TN60_9PSEU</name>
<keyword evidence="1" id="KW-0597">Phosphoprotein</keyword>
<dbReference type="Gene3D" id="2.60.200.20">
    <property type="match status" value="1"/>
</dbReference>
<dbReference type="SUPFAM" id="SSF49879">
    <property type="entry name" value="SMAD/FHA domain"/>
    <property type="match status" value="1"/>
</dbReference>
<accession>A0ABU4TN60</accession>
<dbReference type="Proteomes" id="UP001271792">
    <property type="component" value="Unassembled WGS sequence"/>
</dbReference>
<evidence type="ECO:0000313" key="3">
    <source>
        <dbReference type="EMBL" id="MDX8049713.1"/>
    </source>
</evidence>
<evidence type="ECO:0000313" key="4">
    <source>
        <dbReference type="Proteomes" id="UP001271792"/>
    </source>
</evidence>
<sequence>MATVTYRCPDDPDGCPSSTEPGFCGTHPATTLEAVRAAAFTVTEPEVVAEPAAAPLTLRFTGRLIEIPADGMEIGRETGPLASVPDMAELTQVSRLHATIYPLNGHLYIRDERSLNHTYVDGRKLTVPRRLEAGQVVRLGRDVELHVEGVRYDEFGLPS</sequence>
<dbReference type="PROSITE" id="PS50006">
    <property type="entry name" value="FHA_DOMAIN"/>
    <property type="match status" value="1"/>
</dbReference>
<keyword evidence="4" id="KW-1185">Reference proteome</keyword>
<evidence type="ECO:0000259" key="2">
    <source>
        <dbReference type="PROSITE" id="PS50006"/>
    </source>
</evidence>
<proteinExistence type="predicted"/>